<feature type="transmembrane region" description="Helical" evidence="1">
    <location>
        <begin position="45"/>
        <end position="64"/>
    </location>
</feature>
<feature type="transmembrane region" description="Helical" evidence="1">
    <location>
        <begin position="76"/>
        <end position="95"/>
    </location>
</feature>
<evidence type="ECO:0000256" key="1">
    <source>
        <dbReference type="SAM" id="Phobius"/>
    </source>
</evidence>
<comment type="caution">
    <text evidence="2">The sequence shown here is derived from an EMBL/GenBank/DDBJ whole genome shotgun (WGS) entry which is preliminary data.</text>
</comment>
<sequence length="204" mass="23718">MDQDKLNLLIKEFSGAVEHWTDFGLSTVNRNYELNLRNSEREFNLILNMSTLAAAFLAIALPIAEKFATSGMINVITILFLGSSILGVFSLLITIQRDKEHIQKDYDWEYGLVKGYLEQAIEIRDSLYEFNKNKSLTLLPIITDRINKYFEERKKLKIEADQRKIKKEKEISFILLKYSKLFFWITFLAATLSLTYILLTQSIS</sequence>
<gene>
    <name evidence="2" type="ORF">A2570_03765</name>
</gene>
<keyword evidence="1" id="KW-1133">Transmembrane helix</keyword>
<proteinExistence type="predicted"/>
<name>A0A1G1XJP3_9BACT</name>
<feature type="transmembrane region" description="Helical" evidence="1">
    <location>
        <begin position="181"/>
        <end position="199"/>
    </location>
</feature>
<evidence type="ECO:0000313" key="3">
    <source>
        <dbReference type="Proteomes" id="UP000178570"/>
    </source>
</evidence>
<keyword evidence="1" id="KW-0472">Membrane</keyword>
<organism evidence="2 3">
    <name type="scientific">Candidatus Brennerbacteria bacterium RIFOXYD1_FULL_41_16</name>
    <dbReference type="NCBI Taxonomy" id="1797529"/>
    <lineage>
        <taxon>Bacteria</taxon>
        <taxon>Candidatus Brenneribacteriota</taxon>
    </lineage>
</organism>
<accession>A0A1G1XJP3</accession>
<keyword evidence="1" id="KW-0812">Transmembrane</keyword>
<dbReference type="AlphaFoldDB" id="A0A1G1XJP3"/>
<reference evidence="2 3" key="1">
    <citation type="journal article" date="2016" name="Nat. Commun.">
        <title>Thousands of microbial genomes shed light on interconnected biogeochemical processes in an aquifer system.</title>
        <authorList>
            <person name="Anantharaman K."/>
            <person name="Brown C.T."/>
            <person name="Hug L.A."/>
            <person name="Sharon I."/>
            <person name="Castelle C.J."/>
            <person name="Probst A.J."/>
            <person name="Thomas B.C."/>
            <person name="Singh A."/>
            <person name="Wilkins M.J."/>
            <person name="Karaoz U."/>
            <person name="Brodie E.L."/>
            <person name="Williams K.H."/>
            <person name="Hubbard S.S."/>
            <person name="Banfield J.F."/>
        </authorList>
    </citation>
    <scope>NUCLEOTIDE SEQUENCE [LARGE SCALE GENOMIC DNA]</scope>
</reference>
<dbReference type="Proteomes" id="UP000178570">
    <property type="component" value="Unassembled WGS sequence"/>
</dbReference>
<dbReference type="EMBL" id="MHHY01000009">
    <property type="protein sequence ID" value="OGY40365.1"/>
    <property type="molecule type" value="Genomic_DNA"/>
</dbReference>
<evidence type="ECO:0008006" key="4">
    <source>
        <dbReference type="Google" id="ProtNLM"/>
    </source>
</evidence>
<evidence type="ECO:0000313" key="2">
    <source>
        <dbReference type="EMBL" id="OGY40365.1"/>
    </source>
</evidence>
<protein>
    <recommendedName>
        <fullName evidence="4">SMODS and SLOG-associating 2TM effector domain-containing protein</fullName>
    </recommendedName>
</protein>